<dbReference type="GO" id="GO:0004957">
    <property type="term" value="F:prostaglandin E receptor activity"/>
    <property type="evidence" value="ECO:0007669"/>
    <property type="project" value="Ensembl"/>
</dbReference>
<evidence type="ECO:0000313" key="17">
    <source>
        <dbReference type="Proteomes" id="UP000515152"/>
    </source>
</evidence>
<dbReference type="PRINTS" id="PR01788">
    <property type="entry name" value="PROSTANOIDR"/>
</dbReference>
<evidence type="ECO:0000256" key="8">
    <source>
        <dbReference type="ARBA" id="ARBA00023136"/>
    </source>
</evidence>
<keyword evidence="9" id="KW-1015">Disulfide bond</keyword>
<dbReference type="PRINTS" id="PR00429">
    <property type="entry name" value="THROMBOXANER"/>
</dbReference>
<dbReference type="RefSeq" id="XP_012681264.1">
    <property type="nucleotide sequence ID" value="XM_012825810.3"/>
</dbReference>
<dbReference type="PANTHER" id="PTHR11866">
    <property type="entry name" value="G-PROTEIN COUPLED RECEPTOR FAMILY 1 MEMBER"/>
    <property type="match status" value="1"/>
</dbReference>
<feature type="transmembrane region" description="Helical" evidence="15">
    <location>
        <begin position="255"/>
        <end position="274"/>
    </location>
</feature>
<evidence type="ECO:0000256" key="11">
    <source>
        <dbReference type="ARBA" id="ARBA00023180"/>
    </source>
</evidence>
<feature type="domain" description="G-protein coupled receptors family 1 profile" evidence="16">
    <location>
        <begin position="50"/>
        <end position="319"/>
    </location>
</feature>
<gene>
    <name evidence="18" type="primary">LOC105898754</name>
</gene>
<dbReference type="AlphaFoldDB" id="A0A6P3VTX2"/>
<dbReference type="PROSITE" id="PS50262">
    <property type="entry name" value="G_PROTEIN_RECEP_F1_2"/>
    <property type="match status" value="1"/>
</dbReference>
<keyword evidence="3" id="KW-1003">Cell membrane</keyword>
<reference evidence="18" key="1">
    <citation type="submission" date="2025-08" db="UniProtKB">
        <authorList>
            <consortium name="RefSeq"/>
        </authorList>
    </citation>
    <scope>IDENTIFICATION</scope>
</reference>
<keyword evidence="10 14" id="KW-0675">Receptor</keyword>
<accession>A0A6P3VTX2</accession>
<evidence type="ECO:0000256" key="9">
    <source>
        <dbReference type="ARBA" id="ARBA00023157"/>
    </source>
</evidence>
<evidence type="ECO:0000256" key="12">
    <source>
        <dbReference type="ARBA" id="ARBA00023224"/>
    </source>
</evidence>
<sequence>MLAMQHYNASPTPLSNQTHGIAKVAAVAHNVTAQTTPTVAVMSMTLGILSNILALFILAKAYNRMRRRSKATFLLFASSLVATDLAGHIITGALVLRRYSVGFSPDSGSVDPSCQFLGGCMVFFGLCPLFMGCAMAAERCLGVTQPLLHASWVSTARTKLALALIWLMALFVALLPSFNLGRYTYQHPKSWCFISVLEGTMASDVAFVLIFSGLGMASLVVALVCNTISGITLVHARLRRRTCSRRSTNSHDIEMVVQLLGIMVTSCICWIPLLTFDLMSVMQSYGVEMDEDQLTYCKGLLLTGVRLASCNQVLDPWVYILLRRAVLRKIYCLTTCGRVNLRGSTFRHWEISSLQSSEKKSVSRI</sequence>
<evidence type="ECO:0000256" key="15">
    <source>
        <dbReference type="SAM" id="Phobius"/>
    </source>
</evidence>
<dbReference type="Pfam" id="PF00001">
    <property type="entry name" value="7tm_1"/>
    <property type="match status" value="1"/>
</dbReference>
<dbReference type="OrthoDB" id="5959154at2759"/>
<dbReference type="SUPFAM" id="SSF81321">
    <property type="entry name" value="Family A G protein-coupled receptor-like"/>
    <property type="match status" value="1"/>
</dbReference>
<dbReference type="InterPro" id="IPR008365">
    <property type="entry name" value="Prostanoid_rcpt"/>
</dbReference>
<evidence type="ECO:0000256" key="4">
    <source>
        <dbReference type="ARBA" id="ARBA00022553"/>
    </source>
</evidence>
<proteinExistence type="inferred from homology"/>
<keyword evidence="4" id="KW-0597">Phosphoprotein</keyword>
<evidence type="ECO:0000256" key="6">
    <source>
        <dbReference type="ARBA" id="ARBA00022989"/>
    </source>
</evidence>
<dbReference type="GO" id="GO:0005886">
    <property type="term" value="C:plasma membrane"/>
    <property type="evidence" value="ECO:0007669"/>
    <property type="project" value="UniProtKB-SubCell"/>
</dbReference>
<comment type="subcellular location">
    <subcellularLocation>
        <location evidence="1">Cell membrane</location>
        <topology evidence="1">Multi-pass membrane protein</topology>
    </subcellularLocation>
</comment>
<evidence type="ECO:0000259" key="16">
    <source>
        <dbReference type="PROSITE" id="PS50262"/>
    </source>
</evidence>
<dbReference type="GO" id="GO:0007204">
    <property type="term" value="P:positive regulation of cytosolic calcium ion concentration"/>
    <property type="evidence" value="ECO:0007669"/>
    <property type="project" value="TreeGrafter"/>
</dbReference>
<protein>
    <recommendedName>
        <fullName evidence="2">Thromboxane A2 receptor</fullName>
    </recommendedName>
    <alternativeName>
        <fullName evidence="13">Prostanoid TP receptor</fullName>
    </alternativeName>
</protein>
<evidence type="ECO:0000256" key="7">
    <source>
        <dbReference type="ARBA" id="ARBA00023040"/>
    </source>
</evidence>
<dbReference type="Gene3D" id="1.20.1070.10">
    <property type="entry name" value="Rhodopsin 7-helix transmembrane proteins"/>
    <property type="match status" value="1"/>
</dbReference>
<feature type="transmembrane region" description="Helical" evidence="15">
    <location>
        <begin position="71"/>
        <end position="96"/>
    </location>
</feature>
<name>A0A6P3VTX2_CLUHA</name>
<keyword evidence="5 14" id="KW-0812">Transmembrane</keyword>
<evidence type="ECO:0000256" key="10">
    <source>
        <dbReference type="ARBA" id="ARBA00023170"/>
    </source>
</evidence>
<dbReference type="FunFam" id="1.20.1070.10:FF:000163">
    <property type="entry name" value="Thromboxane A2 receptor"/>
    <property type="match status" value="1"/>
</dbReference>
<evidence type="ECO:0000313" key="18">
    <source>
        <dbReference type="RefSeq" id="XP_012681264.1"/>
    </source>
</evidence>
<evidence type="ECO:0000256" key="5">
    <source>
        <dbReference type="ARBA" id="ARBA00022692"/>
    </source>
</evidence>
<dbReference type="KEGG" id="char:105898754"/>
<evidence type="ECO:0000256" key="13">
    <source>
        <dbReference type="ARBA" id="ARBA00029815"/>
    </source>
</evidence>
<dbReference type="PROSITE" id="PS00237">
    <property type="entry name" value="G_PROTEIN_RECEP_F1_1"/>
    <property type="match status" value="1"/>
</dbReference>
<dbReference type="GO" id="GO:0007189">
    <property type="term" value="P:adenylate cyclase-activating G protein-coupled receptor signaling pathway"/>
    <property type="evidence" value="ECO:0007669"/>
    <property type="project" value="TreeGrafter"/>
</dbReference>
<feature type="transmembrane region" description="Helical" evidence="15">
    <location>
        <begin position="158"/>
        <end position="178"/>
    </location>
</feature>
<dbReference type="PRINTS" id="PR00237">
    <property type="entry name" value="GPCRRHODOPSN"/>
</dbReference>
<comment type="similarity">
    <text evidence="14">Belongs to the G-protein coupled receptor 1 family.</text>
</comment>
<keyword evidence="8 15" id="KW-0472">Membrane</keyword>
<keyword evidence="6 15" id="KW-1133">Transmembrane helix</keyword>
<keyword evidence="7 14" id="KW-0297">G-protein coupled receptor</keyword>
<feature type="transmembrane region" description="Helical" evidence="15">
    <location>
        <begin position="39"/>
        <end position="59"/>
    </location>
</feature>
<dbReference type="Proteomes" id="UP000515152">
    <property type="component" value="Chromosome 1"/>
</dbReference>
<dbReference type="InterPro" id="IPR000276">
    <property type="entry name" value="GPCR_Rhodpsn"/>
</dbReference>
<feature type="transmembrane region" description="Helical" evidence="15">
    <location>
        <begin position="205"/>
        <end position="234"/>
    </location>
</feature>
<dbReference type="CDD" id="cd15144">
    <property type="entry name" value="7tmA_PGE2_EP1"/>
    <property type="match status" value="1"/>
</dbReference>
<keyword evidence="11" id="KW-0325">Glycoprotein</keyword>
<dbReference type="InterPro" id="IPR001105">
    <property type="entry name" value="Thbox_rcpt"/>
</dbReference>
<dbReference type="GO" id="GO:0006954">
    <property type="term" value="P:inflammatory response"/>
    <property type="evidence" value="ECO:0007669"/>
    <property type="project" value="TreeGrafter"/>
</dbReference>
<dbReference type="PANTHER" id="PTHR11866:SF3">
    <property type="entry name" value="PROSTAGLANDIN E2 RECEPTOR EP1 SUBTYPE"/>
    <property type="match status" value="1"/>
</dbReference>
<dbReference type="InterPro" id="IPR017452">
    <property type="entry name" value="GPCR_Rhodpsn_7TM"/>
</dbReference>
<dbReference type="GO" id="GO:0004960">
    <property type="term" value="F:thromboxane receptor activity"/>
    <property type="evidence" value="ECO:0007669"/>
    <property type="project" value="InterPro"/>
</dbReference>
<feature type="transmembrane region" description="Helical" evidence="15">
    <location>
        <begin position="116"/>
        <end position="137"/>
    </location>
</feature>
<organism evidence="17 18">
    <name type="scientific">Clupea harengus</name>
    <name type="common">Atlantic herring</name>
    <dbReference type="NCBI Taxonomy" id="7950"/>
    <lineage>
        <taxon>Eukaryota</taxon>
        <taxon>Metazoa</taxon>
        <taxon>Chordata</taxon>
        <taxon>Craniata</taxon>
        <taxon>Vertebrata</taxon>
        <taxon>Euteleostomi</taxon>
        <taxon>Actinopterygii</taxon>
        <taxon>Neopterygii</taxon>
        <taxon>Teleostei</taxon>
        <taxon>Clupei</taxon>
        <taxon>Clupeiformes</taxon>
        <taxon>Clupeoidei</taxon>
        <taxon>Clupeidae</taxon>
        <taxon>Clupea</taxon>
    </lineage>
</organism>
<keyword evidence="12 14" id="KW-0807">Transducer</keyword>
<dbReference type="GeneID" id="105898754"/>
<evidence type="ECO:0000256" key="2">
    <source>
        <dbReference type="ARBA" id="ARBA00017628"/>
    </source>
</evidence>
<evidence type="ECO:0000256" key="3">
    <source>
        <dbReference type="ARBA" id="ARBA00022475"/>
    </source>
</evidence>
<keyword evidence="17" id="KW-1185">Reference proteome</keyword>
<evidence type="ECO:0000256" key="14">
    <source>
        <dbReference type="RuleBase" id="RU000688"/>
    </source>
</evidence>
<evidence type="ECO:0000256" key="1">
    <source>
        <dbReference type="ARBA" id="ARBA00004651"/>
    </source>
</evidence>